<keyword evidence="5" id="KW-1185">Reference proteome</keyword>
<name>A0ABM0JJB8_APLCA</name>
<dbReference type="InterPro" id="IPR004210">
    <property type="entry name" value="BESS_motif"/>
</dbReference>
<evidence type="ECO:0000259" key="4">
    <source>
        <dbReference type="PROSITE" id="PS51031"/>
    </source>
</evidence>
<comment type="subcellular location">
    <subcellularLocation>
        <location evidence="1">Nucleus</location>
    </subcellularLocation>
</comment>
<dbReference type="PROSITE" id="PS51031">
    <property type="entry name" value="BESS"/>
    <property type="match status" value="1"/>
</dbReference>
<dbReference type="RefSeq" id="XP_005094964.1">
    <property type="nucleotide sequence ID" value="XM_005094907.3"/>
</dbReference>
<sequence>MPAAQDKAMVEKLVEQVRSYPVLYDTSMQEHKDAQLLRYIWTCIAETMGDTSLDGEGWKKKWISLRDTYTRRKRELVKNGPTASAKKPWVFYDLLSFLDEYPCGKRTAESDFPPISFQKEESESCRLETVSDDERLSAVSVCSPTTRDEQQGFPRCSSITSPVGRKRPREAGSTNSVDFAIKELVDMKRSQCAAEKEEAERDPDGDEAFFKSCSRRMKKLTPQARSFLKLQISQLFFNAENPTLPPMSITPLMHTFQPTTATPTGSYTNVIHQHTNILPQHAASTSVPSISNTGDLIRDAMNRSEI</sequence>
<evidence type="ECO:0000313" key="5">
    <source>
        <dbReference type="Proteomes" id="UP000694888"/>
    </source>
</evidence>
<dbReference type="PANTHER" id="PTHR12243:SF67">
    <property type="entry name" value="COREPRESSOR OF PANGOLIN, ISOFORM A-RELATED"/>
    <property type="match status" value="1"/>
</dbReference>
<dbReference type="InterPro" id="IPR039353">
    <property type="entry name" value="TF_Adf1"/>
</dbReference>
<accession>A0ABM0JJB8</accession>
<evidence type="ECO:0000313" key="6">
    <source>
        <dbReference type="RefSeq" id="XP_005094964.1"/>
    </source>
</evidence>
<dbReference type="PANTHER" id="PTHR12243">
    <property type="entry name" value="MADF DOMAIN TRANSCRIPTION FACTOR"/>
    <property type="match status" value="1"/>
</dbReference>
<evidence type="ECO:0000259" key="3">
    <source>
        <dbReference type="PROSITE" id="PS51029"/>
    </source>
</evidence>
<reference evidence="6" key="1">
    <citation type="submission" date="2025-08" db="UniProtKB">
        <authorList>
            <consortium name="RefSeq"/>
        </authorList>
    </citation>
    <scope>IDENTIFICATION</scope>
</reference>
<dbReference type="Proteomes" id="UP000694888">
    <property type="component" value="Unplaced"/>
</dbReference>
<feature type="region of interest" description="Disordered" evidence="2">
    <location>
        <begin position="146"/>
        <end position="175"/>
    </location>
</feature>
<proteinExistence type="predicted"/>
<dbReference type="PROSITE" id="PS51029">
    <property type="entry name" value="MADF"/>
    <property type="match status" value="1"/>
</dbReference>
<organism evidence="5 6">
    <name type="scientific">Aplysia californica</name>
    <name type="common">California sea hare</name>
    <dbReference type="NCBI Taxonomy" id="6500"/>
    <lineage>
        <taxon>Eukaryota</taxon>
        <taxon>Metazoa</taxon>
        <taxon>Spiralia</taxon>
        <taxon>Lophotrochozoa</taxon>
        <taxon>Mollusca</taxon>
        <taxon>Gastropoda</taxon>
        <taxon>Heterobranchia</taxon>
        <taxon>Euthyneura</taxon>
        <taxon>Tectipleura</taxon>
        <taxon>Aplysiida</taxon>
        <taxon>Aplysioidea</taxon>
        <taxon>Aplysiidae</taxon>
        <taxon>Aplysia</taxon>
    </lineage>
</organism>
<gene>
    <name evidence="6" type="primary">LOC101850874</name>
</gene>
<dbReference type="SMART" id="SM00595">
    <property type="entry name" value="MADF"/>
    <property type="match status" value="1"/>
</dbReference>
<evidence type="ECO:0000256" key="1">
    <source>
        <dbReference type="PROSITE-ProRule" id="PRU00371"/>
    </source>
</evidence>
<dbReference type="GeneID" id="101850874"/>
<dbReference type="InterPro" id="IPR006578">
    <property type="entry name" value="MADF-dom"/>
</dbReference>
<feature type="domain" description="BESS" evidence="4">
    <location>
        <begin position="203"/>
        <end position="242"/>
    </location>
</feature>
<protein>
    <submittedName>
        <fullName evidence="6">Uncharacterized protein LOC101850874 isoform X1</fullName>
    </submittedName>
</protein>
<keyword evidence="1" id="KW-0539">Nucleus</keyword>
<feature type="domain" description="MADF" evidence="3">
    <location>
        <begin position="12"/>
        <end position="103"/>
    </location>
</feature>
<evidence type="ECO:0000256" key="2">
    <source>
        <dbReference type="SAM" id="MobiDB-lite"/>
    </source>
</evidence>
<dbReference type="Pfam" id="PF10545">
    <property type="entry name" value="MADF_DNA_bdg"/>
    <property type="match status" value="1"/>
</dbReference>